<evidence type="ECO:0000313" key="2">
    <source>
        <dbReference type="EMBL" id="OKH15479.1"/>
    </source>
</evidence>
<feature type="transmembrane region" description="Helical" evidence="1">
    <location>
        <begin position="12"/>
        <end position="30"/>
    </location>
</feature>
<comment type="caution">
    <text evidence="2">The sequence shown here is derived from an EMBL/GenBank/DDBJ whole genome shotgun (WGS) entry which is preliminary data.</text>
</comment>
<gene>
    <name evidence="2" type="ORF">NIES592_05105</name>
</gene>
<sequence>MIRKISTFWLRHIYPRLAPLIATIGVVGLLNDQLFYGVKRWNLYVDNLFIFWLLDCSNSHQPIFLCSLFMLLIEVRNMGLSCPINCLRYQAWALRS</sequence>
<feature type="transmembrane region" description="Helical" evidence="1">
    <location>
        <begin position="50"/>
        <end position="73"/>
    </location>
</feature>
<keyword evidence="1" id="KW-0472">Membrane</keyword>
<protein>
    <submittedName>
        <fullName evidence="2">Uncharacterized protein</fullName>
    </submittedName>
</protein>
<proteinExistence type="predicted"/>
<reference evidence="2 3" key="1">
    <citation type="submission" date="2016-11" db="EMBL/GenBank/DDBJ databases">
        <title>Draft Genome Sequences of Nine Cyanobacterial Strains from Diverse Habitats.</title>
        <authorList>
            <person name="Zhu T."/>
            <person name="Hou S."/>
            <person name="Lu X."/>
            <person name="Hess W.R."/>
        </authorList>
    </citation>
    <scope>NUCLEOTIDE SEQUENCE [LARGE SCALE GENOMIC DNA]</scope>
    <source>
        <strain evidence="2 3">NIES-592</strain>
    </source>
</reference>
<accession>A0A1U7H2V5</accession>
<keyword evidence="1" id="KW-1133">Transmembrane helix</keyword>
<name>A0A1U7H2V5_9CYAN</name>
<evidence type="ECO:0000256" key="1">
    <source>
        <dbReference type="SAM" id="Phobius"/>
    </source>
</evidence>
<keyword evidence="3" id="KW-1185">Reference proteome</keyword>
<organism evidence="2 3">
    <name type="scientific">Fischerella major NIES-592</name>
    <dbReference type="NCBI Taxonomy" id="210994"/>
    <lineage>
        <taxon>Bacteria</taxon>
        <taxon>Bacillati</taxon>
        <taxon>Cyanobacteriota</taxon>
        <taxon>Cyanophyceae</taxon>
        <taxon>Nostocales</taxon>
        <taxon>Hapalosiphonaceae</taxon>
        <taxon>Fischerella</taxon>
    </lineage>
</organism>
<dbReference type="AlphaFoldDB" id="A0A1U7H2V5"/>
<dbReference type="EMBL" id="MRCA01000002">
    <property type="protein sequence ID" value="OKH15479.1"/>
    <property type="molecule type" value="Genomic_DNA"/>
</dbReference>
<dbReference type="Proteomes" id="UP000186391">
    <property type="component" value="Unassembled WGS sequence"/>
</dbReference>
<evidence type="ECO:0000313" key="3">
    <source>
        <dbReference type="Proteomes" id="UP000186391"/>
    </source>
</evidence>
<keyword evidence="1" id="KW-0812">Transmembrane</keyword>